<proteinExistence type="predicted"/>
<evidence type="ECO:0000313" key="2">
    <source>
        <dbReference type="Proteomes" id="UP000033566"/>
    </source>
</evidence>
<dbReference type="AlphaFoldDB" id="A0A0F6QXG6"/>
<gene>
    <name evidence="1" type="ORF">UL81_10165</name>
</gene>
<accession>A0A0F6QXG6</accession>
<name>A0A0F6QXG6_9CORY</name>
<evidence type="ECO:0000313" key="1">
    <source>
        <dbReference type="EMBL" id="AKE39967.1"/>
    </source>
</evidence>
<dbReference type="Proteomes" id="UP000033566">
    <property type="component" value="Chromosome"/>
</dbReference>
<dbReference type="PATRIC" id="fig|161896.4.peg.1981"/>
<dbReference type="KEGG" id="ccj:UL81_10165"/>
<keyword evidence="2" id="KW-1185">Reference proteome</keyword>
<dbReference type="RefSeq" id="WP_158407911.1">
    <property type="nucleotide sequence ID" value="NZ_CP011311.1"/>
</dbReference>
<protein>
    <submittedName>
        <fullName evidence="1">Uncharacterized protein</fullName>
    </submittedName>
</protein>
<dbReference type="EMBL" id="CP011311">
    <property type="protein sequence ID" value="AKE39967.1"/>
    <property type="molecule type" value="Genomic_DNA"/>
</dbReference>
<reference evidence="1 2" key="1">
    <citation type="journal article" date="2015" name="Genome Announc.">
        <title>Complete Genome Sequence of Corynebacterium camporealensis DSM 44610, Isolated from the Milk of a Manchega Sheep with Subclinical Mastitis.</title>
        <authorList>
            <person name="Ruckert C."/>
            <person name="Albersmeier A."/>
            <person name="Winkler A."/>
            <person name="Tauch A."/>
        </authorList>
    </citation>
    <scope>NUCLEOTIDE SEQUENCE [LARGE SCALE GENOMIC DNA]</scope>
    <source>
        <strain evidence="1 2">DSM 44610</strain>
    </source>
</reference>
<dbReference type="STRING" id="161896.UL81_10165"/>
<dbReference type="HOGENOM" id="CLU_3166909_0_0_11"/>
<sequence>METSSQAFTDFAEGSSAFATDLQTVVTFLEPFVKIAEGLSQLVGMFV</sequence>
<organism evidence="1 2">
    <name type="scientific">Corynebacterium camporealensis</name>
    <dbReference type="NCBI Taxonomy" id="161896"/>
    <lineage>
        <taxon>Bacteria</taxon>
        <taxon>Bacillati</taxon>
        <taxon>Actinomycetota</taxon>
        <taxon>Actinomycetes</taxon>
        <taxon>Mycobacteriales</taxon>
        <taxon>Corynebacteriaceae</taxon>
        <taxon>Corynebacterium</taxon>
    </lineage>
</organism>